<organism evidence="2 3">
    <name type="scientific">Pleurotus eryngii</name>
    <name type="common">Boletus of the steppes</name>
    <dbReference type="NCBI Taxonomy" id="5323"/>
    <lineage>
        <taxon>Eukaryota</taxon>
        <taxon>Fungi</taxon>
        <taxon>Dikarya</taxon>
        <taxon>Basidiomycota</taxon>
        <taxon>Agaricomycotina</taxon>
        <taxon>Agaricomycetes</taxon>
        <taxon>Agaricomycetidae</taxon>
        <taxon>Agaricales</taxon>
        <taxon>Pleurotineae</taxon>
        <taxon>Pleurotaceae</taxon>
        <taxon>Pleurotus</taxon>
    </lineage>
</organism>
<comment type="caution">
    <text evidence="2">The sequence shown here is derived from an EMBL/GenBank/DDBJ whole genome shotgun (WGS) entry which is preliminary data.</text>
</comment>
<feature type="compositionally biased region" description="Low complexity" evidence="1">
    <location>
        <begin position="99"/>
        <end position="116"/>
    </location>
</feature>
<evidence type="ECO:0000256" key="1">
    <source>
        <dbReference type="SAM" id="MobiDB-lite"/>
    </source>
</evidence>
<keyword evidence="3" id="KW-1185">Reference proteome</keyword>
<proteinExistence type="predicted"/>
<accession>A0A9P5ZRP6</accession>
<sequence length="174" mass="18500">MTDWKMNVDGQWSSMREEWSEERARLAKASEEWEAKIKQVDSKLATLNAVSDPPLASGPEDHQNGNLRHVLATPPSPRSLSSDSGPVARAMNGEKRGLAALAPQQAYSAAAQAGGLDPHHLSSSHHQLHGGPPYLSPALSSSSSQPARHPLRLSGGYISPPPDSLPPLAQATLP</sequence>
<evidence type="ECO:0000313" key="2">
    <source>
        <dbReference type="EMBL" id="KAF9492739.1"/>
    </source>
</evidence>
<name>A0A9P5ZRP6_PLEER</name>
<evidence type="ECO:0000313" key="3">
    <source>
        <dbReference type="Proteomes" id="UP000807025"/>
    </source>
</evidence>
<reference evidence="2" key="1">
    <citation type="submission" date="2020-11" db="EMBL/GenBank/DDBJ databases">
        <authorList>
            <consortium name="DOE Joint Genome Institute"/>
            <person name="Ahrendt S."/>
            <person name="Riley R."/>
            <person name="Andreopoulos W."/>
            <person name="Labutti K."/>
            <person name="Pangilinan J."/>
            <person name="Ruiz-Duenas F.J."/>
            <person name="Barrasa J.M."/>
            <person name="Sanchez-Garcia M."/>
            <person name="Camarero S."/>
            <person name="Miyauchi S."/>
            <person name="Serrano A."/>
            <person name="Linde D."/>
            <person name="Babiker R."/>
            <person name="Drula E."/>
            <person name="Ayuso-Fernandez I."/>
            <person name="Pacheco R."/>
            <person name="Padilla G."/>
            <person name="Ferreira P."/>
            <person name="Barriuso J."/>
            <person name="Kellner H."/>
            <person name="Castanera R."/>
            <person name="Alfaro M."/>
            <person name="Ramirez L."/>
            <person name="Pisabarro A.G."/>
            <person name="Kuo A."/>
            <person name="Tritt A."/>
            <person name="Lipzen A."/>
            <person name="He G."/>
            <person name="Yan M."/>
            <person name="Ng V."/>
            <person name="Cullen D."/>
            <person name="Martin F."/>
            <person name="Rosso M.-N."/>
            <person name="Henrissat B."/>
            <person name="Hibbett D."/>
            <person name="Martinez A.T."/>
            <person name="Grigoriev I.V."/>
        </authorList>
    </citation>
    <scope>NUCLEOTIDE SEQUENCE</scope>
    <source>
        <strain evidence="2">ATCC 90797</strain>
    </source>
</reference>
<dbReference type="OrthoDB" id="3070469at2759"/>
<dbReference type="Proteomes" id="UP000807025">
    <property type="component" value="Unassembled WGS sequence"/>
</dbReference>
<gene>
    <name evidence="2" type="ORF">BDN71DRAFT_1509190</name>
</gene>
<dbReference type="EMBL" id="MU154596">
    <property type="protein sequence ID" value="KAF9492739.1"/>
    <property type="molecule type" value="Genomic_DNA"/>
</dbReference>
<feature type="region of interest" description="Disordered" evidence="1">
    <location>
        <begin position="49"/>
        <end position="174"/>
    </location>
</feature>
<feature type="compositionally biased region" description="Low complexity" evidence="1">
    <location>
        <begin position="129"/>
        <end position="147"/>
    </location>
</feature>
<dbReference type="AlphaFoldDB" id="A0A9P5ZRP6"/>
<protein>
    <submittedName>
        <fullName evidence="2">Uncharacterized protein</fullName>
    </submittedName>
</protein>